<evidence type="ECO:0000256" key="3">
    <source>
        <dbReference type="ARBA" id="ARBA00012462"/>
    </source>
</evidence>
<feature type="active site" description="Charge relay system" evidence="10">
    <location>
        <position position="264"/>
    </location>
</feature>
<keyword evidence="6 10" id="KW-0645">Protease</keyword>
<proteinExistence type="inferred from homology"/>
<evidence type="ECO:0000313" key="17">
    <source>
        <dbReference type="Proteomes" id="UP000319731"/>
    </source>
</evidence>
<gene>
    <name evidence="16" type="ORF">SmJEL517_g02335</name>
</gene>
<dbReference type="STRING" id="1806994.A0A507CBC8"/>
<evidence type="ECO:0000256" key="9">
    <source>
        <dbReference type="ARBA" id="ARBA00032232"/>
    </source>
</evidence>
<dbReference type="Pfam" id="PF21316">
    <property type="entry name" value="TPPII_GBD"/>
    <property type="match status" value="1"/>
</dbReference>
<dbReference type="InterPro" id="IPR023828">
    <property type="entry name" value="Peptidase_S8_Ser-AS"/>
</dbReference>
<evidence type="ECO:0000256" key="2">
    <source>
        <dbReference type="ARBA" id="ARBA00011073"/>
    </source>
</evidence>
<dbReference type="InterPro" id="IPR015500">
    <property type="entry name" value="Peptidase_S8_subtilisin-rel"/>
</dbReference>
<dbReference type="SUPFAM" id="SSF52743">
    <property type="entry name" value="Subtilisin-like"/>
    <property type="match status" value="1"/>
</dbReference>
<evidence type="ECO:0000256" key="6">
    <source>
        <dbReference type="ARBA" id="ARBA00022670"/>
    </source>
</evidence>
<keyword evidence="5" id="KW-0031">Aminopeptidase</keyword>
<dbReference type="Proteomes" id="UP000319731">
    <property type="component" value="Unassembled WGS sequence"/>
</dbReference>
<evidence type="ECO:0000259" key="15">
    <source>
        <dbReference type="Pfam" id="PF21316"/>
    </source>
</evidence>
<dbReference type="Pfam" id="PF12583">
    <property type="entry name" value="TPPII_C"/>
    <property type="match status" value="1"/>
</dbReference>
<name>A0A507CBC8_9FUNG</name>
<feature type="domain" description="Tripeptidyl-peptidase II galactose-binding" evidence="15">
    <location>
        <begin position="662"/>
        <end position="758"/>
    </location>
</feature>
<evidence type="ECO:0000259" key="12">
    <source>
        <dbReference type="Pfam" id="PF12580"/>
    </source>
</evidence>
<dbReference type="InterPro" id="IPR036852">
    <property type="entry name" value="Peptidase_S8/S53_dom_sf"/>
</dbReference>
<dbReference type="Gene3D" id="3.40.50.200">
    <property type="entry name" value="Peptidase S8/S53 domain"/>
    <property type="match status" value="2"/>
</dbReference>
<dbReference type="InterPro" id="IPR034051">
    <property type="entry name" value="TPP_II_domain"/>
</dbReference>
<dbReference type="InterPro" id="IPR000209">
    <property type="entry name" value="Peptidase_S8/S53_dom"/>
</dbReference>
<feature type="domain" description="Tripeptidyl peptidase II second Ig-like" evidence="12">
    <location>
        <begin position="808"/>
        <end position="990"/>
    </location>
</feature>
<keyword evidence="7 10" id="KW-0378">Hydrolase</keyword>
<dbReference type="PANTHER" id="PTHR43806">
    <property type="entry name" value="PEPTIDASE S8"/>
    <property type="match status" value="1"/>
</dbReference>
<feature type="active site" description="Charge relay system" evidence="10">
    <location>
        <position position="450"/>
    </location>
</feature>
<dbReference type="GO" id="GO:0004252">
    <property type="term" value="F:serine-type endopeptidase activity"/>
    <property type="evidence" value="ECO:0007669"/>
    <property type="project" value="UniProtKB-UniRule"/>
</dbReference>
<dbReference type="InterPro" id="IPR046939">
    <property type="entry name" value="TPPII_C_sf"/>
</dbReference>
<accession>A0A507CBC8</accession>
<evidence type="ECO:0000313" key="16">
    <source>
        <dbReference type="EMBL" id="TPX35306.1"/>
    </source>
</evidence>
<comment type="similarity">
    <text evidence="2 10">Belongs to the peptidase S8 family.</text>
</comment>
<dbReference type="PANTHER" id="PTHR43806:SF14">
    <property type="entry name" value="TRIPEPTIDYL-PEPTIDASE 2"/>
    <property type="match status" value="1"/>
</dbReference>
<dbReference type="InterPro" id="IPR048384">
    <property type="entry name" value="TPPII_GBD"/>
</dbReference>
<feature type="domain" description="Tripeptidyl peptidase II C-terminal" evidence="13">
    <location>
        <begin position="1045"/>
        <end position="1093"/>
    </location>
</feature>
<sequence length="1283" mass="140352">MHSRVSSFPVEGLLPKEELGAQAFVDKNPKWDGRGVVIAILDTGVDPGAPGLQVTPDGRPKVIDCIDCTGSGDVAMSTIVTAQESDGLKSVNGISGRKLILNSSWKNPSGSWKLGVKAAYDVFPKPLVDRLKESRKKRFELDHHALLVSAEQESIDFEKAHPGPSEDVETKLDLKARVEVLRDQFKSFEESGWLLDCIVWHDGSKWRAVVDVDESGDVSSQTPLSNFADERQFVKIDTESQLNFSVNIYDEGEILSIVSLAGSHGTHVAGISAAYYPDDPLAGGVAPGAQIVSLKIGDTRLGSMETGAGFTRAAIELCRLKCDLANISYGEPAAIANFGKVVELLRDEVINKSGCIIVSSAGNEGPCLTTVGAPGGTTATILAVGAYVTKSMMQAEYSMLETVAETPYTWSSRGPTVDGAVGVDIYAPGAAITTVPQYNLYGSQLMNGTSMSSPSMCGGVALLVSALKANGIPYTPYRVKAALVNTSKDIGDPQKVGFAQIIPAWEYLKATSNYQLDVYYETSILERGNARGVYLREPEETTSVSQYTVQIQPVFSNKEDPSSAEAKLKLEVRMTFKSDVPWISTPEFLLLNSGGRTFAIKVDPTSLKPGLHVGRINGYDTSRPEAGVLVSIPVTIVKPISVDAQSPTKDGAFFVRYLDLDFIPGTIERRFIAVPNDANFADVTFRSENRETSGRFMVDCKQLVPQTRHNRFNKDWMFSFGTTNSGSSTEHNVQTKTFAVQPGVTMELCIAQFWSSLGKTRLSVEIKFHGIYLSTSSNVGGNASTQGSGVLWLNSGNHGFSRLEVRAPIRKEDVQISISLDTLQKSIRPDSCVISPLKSRDVLPDSRQIHQAILTYIFKAPEGGGSVTPRFPRLNEVLYDSVFEGFFGLIYDANKRVVSSQDIYPKVIKATDGTYTYRAQLMSRSVDLLDRISNMPMILDIAITKPISLSIYPTLGDLMAGSSEGFKKKTLEAGGKTFCWVLAADGLPKDSKPGDLVVGKVELGQKIEGTLFSAVYIVPSEVKPPAPAPTTGADEPSKDDQTLMKEEIRDLQINYLKKLPEEARKEVLAKLEQDYPTHLPLLVARLEILADKEQALIKANTPVPQELGQEIVLSADKVLERVNIKELAMWFGVKHDLTLKPEIAKNKEMGKAKESAIYALQWKATGFRDIVQARETASPSTSAADDALIAFDAAMVEYMQWLPDPATSDGKYLLLWVWRQRKKGRLGSSIKAINKFLGESKNVSDANYSKCLDIKKSLLVDLGWRAWQKYEERKLNPTDWAPF</sequence>
<dbReference type="EC" id="3.4.14.10" evidence="3"/>
<dbReference type="Gene3D" id="1.25.40.710">
    <property type="match status" value="1"/>
</dbReference>
<dbReference type="PROSITE" id="PS51892">
    <property type="entry name" value="SUBTILASE"/>
    <property type="match status" value="1"/>
</dbReference>
<dbReference type="Pfam" id="PF21223">
    <property type="entry name" value="TPPII_Ig-like-1"/>
    <property type="match status" value="1"/>
</dbReference>
<evidence type="ECO:0000256" key="7">
    <source>
        <dbReference type="ARBA" id="ARBA00022801"/>
    </source>
</evidence>
<organism evidence="16 17">
    <name type="scientific">Synchytrium microbalum</name>
    <dbReference type="NCBI Taxonomy" id="1806994"/>
    <lineage>
        <taxon>Eukaryota</taxon>
        <taxon>Fungi</taxon>
        <taxon>Fungi incertae sedis</taxon>
        <taxon>Chytridiomycota</taxon>
        <taxon>Chytridiomycota incertae sedis</taxon>
        <taxon>Chytridiomycetes</taxon>
        <taxon>Synchytriales</taxon>
        <taxon>Synchytriaceae</taxon>
        <taxon>Synchytrium</taxon>
    </lineage>
</organism>
<dbReference type="Pfam" id="PF12580">
    <property type="entry name" value="TPPII"/>
    <property type="match status" value="1"/>
</dbReference>
<comment type="catalytic activity">
    <reaction evidence="1">
        <text>Release of an N-terminal tripeptide from a polypeptide.</text>
        <dbReference type="EC" id="3.4.14.10"/>
    </reaction>
</comment>
<feature type="domain" description="Peptidase S8/S53" evidence="11">
    <location>
        <begin position="33"/>
        <end position="493"/>
    </location>
</feature>
<dbReference type="PROSITE" id="PS00138">
    <property type="entry name" value="SUBTILASE_SER"/>
    <property type="match status" value="1"/>
</dbReference>
<dbReference type="InterPro" id="IPR022232">
    <property type="entry name" value="TPPII_C_art"/>
</dbReference>
<feature type="active site" description="Charge relay system" evidence="10">
    <location>
        <position position="42"/>
    </location>
</feature>
<evidence type="ECO:0000259" key="14">
    <source>
        <dbReference type="Pfam" id="PF21223"/>
    </source>
</evidence>
<evidence type="ECO:0000259" key="11">
    <source>
        <dbReference type="Pfam" id="PF00082"/>
    </source>
</evidence>
<evidence type="ECO:0000256" key="5">
    <source>
        <dbReference type="ARBA" id="ARBA00022438"/>
    </source>
</evidence>
<keyword evidence="8 10" id="KW-0720">Serine protease</keyword>
<dbReference type="GO" id="GO:0008240">
    <property type="term" value="F:tripeptidyl-peptidase activity"/>
    <property type="evidence" value="ECO:0007669"/>
    <property type="project" value="UniProtKB-EC"/>
</dbReference>
<dbReference type="EMBL" id="QEAO01000009">
    <property type="protein sequence ID" value="TPX35306.1"/>
    <property type="molecule type" value="Genomic_DNA"/>
</dbReference>
<evidence type="ECO:0000256" key="10">
    <source>
        <dbReference type="PROSITE-ProRule" id="PRU01240"/>
    </source>
</evidence>
<evidence type="ECO:0000256" key="8">
    <source>
        <dbReference type="ARBA" id="ARBA00022825"/>
    </source>
</evidence>
<dbReference type="GO" id="GO:0004177">
    <property type="term" value="F:aminopeptidase activity"/>
    <property type="evidence" value="ECO:0007669"/>
    <property type="project" value="UniProtKB-KW"/>
</dbReference>
<dbReference type="FunFam" id="3.40.50.200:FF:000003">
    <property type="entry name" value="Tripeptidyl peptidase 2"/>
    <property type="match status" value="1"/>
</dbReference>
<protein>
    <recommendedName>
        <fullName evidence="4">Tripeptidyl-peptidase 2</fullName>
        <ecNumber evidence="3">3.4.14.10</ecNumber>
    </recommendedName>
    <alternativeName>
        <fullName evidence="9">Tripeptidyl aminopeptidase</fullName>
    </alternativeName>
</protein>
<reference evidence="16 17" key="1">
    <citation type="journal article" date="2019" name="Sci. Rep.">
        <title>Comparative genomics of chytrid fungi reveal insights into the obligate biotrophic and pathogenic lifestyle of Synchytrium endobioticum.</title>
        <authorList>
            <person name="van de Vossenberg B.T.L.H."/>
            <person name="Warris S."/>
            <person name="Nguyen H.D.T."/>
            <person name="van Gent-Pelzer M.P.E."/>
            <person name="Joly D.L."/>
            <person name="van de Geest H.C."/>
            <person name="Bonants P.J.M."/>
            <person name="Smith D.S."/>
            <person name="Levesque C.A."/>
            <person name="van der Lee T.A.J."/>
        </authorList>
    </citation>
    <scope>NUCLEOTIDE SEQUENCE [LARGE SCALE GENOMIC DNA]</scope>
    <source>
        <strain evidence="16 17">JEL517</strain>
    </source>
</reference>
<dbReference type="InterPro" id="IPR022229">
    <property type="entry name" value="TPPII_Ig-like-2"/>
</dbReference>
<comment type="caution">
    <text evidence="16">The sequence shown here is derived from an EMBL/GenBank/DDBJ whole genome shotgun (WGS) entry which is preliminary data.</text>
</comment>
<dbReference type="Pfam" id="PF00082">
    <property type="entry name" value="Peptidase_S8"/>
    <property type="match status" value="1"/>
</dbReference>
<dbReference type="InterPro" id="IPR046940">
    <property type="entry name" value="TPPII_Ig-like_sf"/>
</dbReference>
<dbReference type="InterPro" id="IPR050131">
    <property type="entry name" value="Peptidase_S8_subtilisin-like"/>
</dbReference>
<evidence type="ECO:0000256" key="4">
    <source>
        <dbReference type="ARBA" id="ARBA00020244"/>
    </source>
</evidence>
<dbReference type="OrthoDB" id="10256524at2759"/>
<dbReference type="GO" id="GO:0006508">
    <property type="term" value="P:proteolysis"/>
    <property type="evidence" value="ECO:0007669"/>
    <property type="project" value="UniProtKB-KW"/>
</dbReference>
<dbReference type="GeneID" id="42003560"/>
<keyword evidence="17" id="KW-1185">Reference proteome</keyword>
<dbReference type="GO" id="GO:0005829">
    <property type="term" value="C:cytosol"/>
    <property type="evidence" value="ECO:0007669"/>
    <property type="project" value="TreeGrafter"/>
</dbReference>
<dbReference type="PRINTS" id="PR00723">
    <property type="entry name" value="SUBTILISIN"/>
</dbReference>
<dbReference type="InterPro" id="IPR048383">
    <property type="entry name" value="TPPII_Ig-like-1"/>
</dbReference>
<dbReference type="CDD" id="cd04857">
    <property type="entry name" value="Peptidases_S8_Tripeptidyl_Aminopeptidase_II"/>
    <property type="match status" value="1"/>
</dbReference>
<feature type="domain" description="Tripeptidyl-peptidase II first Ig-like" evidence="14">
    <location>
        <begin position="528"/>
        <end position="637"/>
    </location>
</feature>
<evidence type="ECO:0000256" key="1">
    <source>
        <dbReference type="ARBA" id="ARBA00001910"/>
    </source>
</evidence>
<evidence type="ECO:0000259" key="13">
    <source>
        <dbReference type="Pfam" id="PF12583"/>
    </source>
</evidence>
<dbReference type="RefSeq" id="XP_031025833.1">
    <property type="nucleotide sequence ID" value="XM_031168263.1"/>
</dbReference>
<dbReference type="Gene3D" id="2.60.40.3170">
    <property type="match status" value="1"/>
</dbReference>